<proteinExistence type="inferred from homology"/>
<dbReference type="SUPFAM" id="SSF48208">
    <property type="entry name" value="Six-hairpin glycosidases"/>
    <property type="match status" value="1"/>
</dbReference>
<dbReference type="Proteomes" id="UP000030826">
    <property type="component" value="Unassembled WGS sequence"/>
</dbReference>
<dbReference type="PANTHER" id="PTHR15108">
    <property type="entry name" value="N-ACYLGLUCOSAMINE-2-EPIMERASE"/>
    <property type="match status" value="1"/>
</dbReference>
<dbReference type="InterPro" id="IPR012341">
    <property type="entry name" value="6hp_glycosidase-like_sf"/>
</dbReference>
<comment type="caution">
    <text evidence="3">The sequence shown here is derived from an EMBL/GenBank/DDBJ whole genome shotgun (WGS) entry which is preliminary data.</text>
</comment>
<dbReference type="InterPro" id="IPR008928">
    <property type="entry name" value="6-hairpin_glycosidase_sf"/>
</dbReference>
<dbReference type="OrthoDB" id="9806359at2"/>
<evidence type="ECO:0000313" key="3">
    <source>
        <dbReference type="EMBL" id="KHJ55819.1"/>
    </source>
</evidence>
<dbReference type="RefSeq" id="WP_039188864.1">
    <property type="nucleotide sequence ID" value="NZ_JRFJ01000001.1"/>
</dbReference>
<reference evidence="3 4" key="1">
    <citation type="submission" date="2014-09" db="EMBL/GenBank/DDBJ databases">
        <title>Isolation and characterization of Aurantimonas altamirensis ON-56566 from clinical sample following a dog bite.</title>
        <authorList>
            <person name="Eshaghi A."/>
            <person name="Li A."/>
            <person name="Shahinas D."/>
            <person name="Bahn P."/>
            <person name="Kus J.V."/>
            <person name="Patel S.N."/>
        </authorList>
    </citation>
    <scope>NUCLEOTIDE SEQUENCE [LARGE SCALE GENOMIC DNA]</scope>
    <source>
        <strain evidence="3 4">ON-56566</strain>
    </source>
</reference>
<dbReference type="GO" id="GO:0005975">
    <property type="term" value="P:carbohydrate metabolic process"/>
    <property type="evidence" value="ECO:0007669"/>
    <property type="project" value="InterPro"/>
</dbReference>
<dbReference type="Gene3D" id="1.50.10.10">
    <property type="match status" value="1"/>
</dbReference>
<sequence>MTLSIIGTDDAAPLGQPLIFSTVHREALLRDADRQLRFFAGSLRPQGGFFALGRDGTPLPDTEQELHTATRLVHAYSLGLAIGFKGAEEMIDHGMNFILTAHRDAVDGGYFWSVDDDGPVRAEKLAYGHAFVLLASASAMQAGHPDAAGLMADVLSIIEKHFWEPGLERSRDELNRDFTPFSTYRGMNANMHLSEALMAAFEATGDRRYLHKAGSILGFFTLGMASENGWRIPEHYHQDWTPDPTYAGDPMFRPPGTTPGHSLEFARLLLQYWDLSGREDARLPDAARNLVDRALSDAWNEEKGGLAYTMDTQGRVAIGKRLWWPVTEGIGALASLIKLAPTQTDEMWYRRLWGFSEDTLIDHAYGGWFPELDDEGKPTDGTFTGKPDLYHSLQAALYPLADGVSRQRDGLRKLAG</sequence>
<gene>
    <name evidence="3" type="ORF">LA66_04095</name>
</gene>
<dbReference type="Pfam" id="PF07221">
    <property type="entry name" value="GlcNAc_2-epim"/>
    <property type="match status" value="1"/>
</dbReference>
<keyword evidence="2 3" id="KW-0413">Isomerase</keyword>
<protein>
    <submittedName>
        <fullName evidence="3">Mannose-6-phosphate isomerase</fullName>
    </submittedName>
</protein>
<dbReference type="GO" id="GO:0016853">
    <property type="term" value="F:isomerase activity"/>
    <property type="evidence" value="ECO:0007669"/>
    <property type="project" value="UniProtKB-KW"/>
</dbReference>
<comment type="similarity">
    <text evidence="1">Belongs to the N-acylglucosamine 2-epimerase family.</text>
</comment>
<evidence type="ECO:0000313" key="4">
    <source>
        <dbReference type="Proteomes" id="UP000030826"/>
    </source>
</evidence>
<evidence type="ECO:0000256" key="1">
    <source>
        <dbReference type="ARBA" id="ARBA00008558"/>
    </source>
</evidence>
<dbReference type="STRING" id="370622.LA66_04095"/>
<organism evidence="3 4">
    <name type="scientific">Aureimonas altamirensis</name>
    <dbReference type="NCBI Taxonomy" id="370622"/>
    <lineage>
        <taxon>Bacteria</taxon>
        <taxon>Pseudomonadati</taxon>
        <taxon>Pseudomonadota</taxon>
        <taxon>Alphaproteobacteria</taxon>
        <taxon>Hyphomicrobiales</taxon>
        <taxon>Aurantimonadaceae</taxon>
        <taxon>Aureimonas</taxon>
    </lineage>
</organism>
<dbReference type="AlphaFoldDB" id="A0A0B1Q5Z8"/>
<name>A0A0B1Q5Z8_9HYPH</name>
<dbReference type="EMBL" id="JRFJ01000001">
    <property type="protein sequence ID" value="KHJ55819.1"/>
    <property type="molecule type" value="Genomic_DNA"/>
</dbReference>
<evidence type="ECO:0000256" key="2">
    <source>
        <dbReference type="ARBA" id="ARBA00023235"/>
    </source>
</evidence>
<dbReference type="InterPro" id="IPR010819">
    <property type="entry name" value="AGE/CE"/>
</dbReference>
<accession>A0A0B1Q5Z8</accession>